<dbReference type="KEGG" id="pgri:PgNI_06505"/>
<feature type="region of interest" description="Disordered" evidence="1">
    <location>
        <begin position="632"/>
        <end position="653"/>
    </location>
</feature>
<reference evidence="4" key="3">
    <citation type="submission" date="2025-08" db="UniProtKB">
        <authorList>
            <consortium name="RefSeq"/>
        </authorList>
    </citation>
    <scope>IDENTIFICATION</scope>
    <source>
        <strain evidence="4">NI907</strain>
    </source>
</reference>
<evidence type="ECO:0000256" key="2">
    <source>
        <dbReference type="SAM" id="Phobius"/>
    </source>
</evidence>
<feature type="region of interest" description="Disordered" evidence="1">
    <location>
        <begin position="1"/>
        <end position="63"/>
    </location>
</feature>
<proteinExistence type="predicted"/>
<feature type="transmembrane region" description="Helical" evidence="2">
    <location>
        <begin position="477"/>
        <end position="498"/>
    </location>
</feature>
<feature type="compositionally biased region" description="Low complexity" evidence="1">
    <location>
        <begin position="22"/>
        <end position="31"/>
    </location>
</feature>
<dbReference type="AlphaFoldDB" id="A0A6P8B7U5"/>
<dbReference type="Pfam" id="PF06293">
    <property type="entry name" value="Kdo"/>
    <property type="match status" value="1"/>
</dbReference>
<keyword evidence="2" id="KW-0472">Membrane</keyword>
<dbReference type="Gene3D" id="1.10.510.10">
    <property type="entry name" value="Transferase(Phosphotransferase) domain 1"/>
    <property type="match status" value="1"/>
</dbReference>
<accession>A0A6P8B7U5</accession>
<evidence type="ECO:0000256" key="1">
    <source>
        <dbReference type="SAM" id="MobiDB-lite"/>
    </source>
</evidence>
<evidence type="ECO:0000313" key="3">
    <source>
        <dbReference type="Proteomes" id="UP000515153"/>
    </source>
</evidence>
<feature type="compositionally biased region" description="Low complexity" evidence="1">
    <location>
        <begin position="594"/>
        <end position="603"/>
    </location>
</feature>
<dbReference type="Proteomes" id="UP000515153">
    <property type="component" value="Chromosome I"/>
</dbReference>
<feature type="compositionally biased region" description="Low complexity" evidence="1">
    <location>
        <begin position="460"/>
        <end position="472"/>
    </location>
</feature>
<reference evidence="3 4" key="1">
    <citation type="journal article" date="2019" name="Mol. Biol. Evol.">
        <title>Blast fungal genomes show frequent chromosomal changes, gene gains and losses, and effector gene turnover.</title>
        <authorList>
            <person name="Gomez Luciano L.B."/>
            <person name="Jason Tsai I."/>
            <person name="Chuma I."/>
            <person name="Tosa Y."/>
            <person name="Chen Y.H."/>
            <person name="Li J.Y."/>
            <person name="Li M.Y."/>
            <person name="Jade Lu M.Y."/>
            <person name="Nakayashiki H."/>
            <person name="Li W.H."/>
        </authorList>
    </citation>
    <scope>NUCLEOTIDE SEQUENCE [LARGE SCALE GENOMIC DNA]</scope>
    <source>
        <strain evidence="3 4">NI907</strain>
    </source>
</reference>
<dbReference type="SUPFAM" id="SSF56112">
    <property type="entry name" value="Protein kinase-like (PK-like)"/>
    <property type="match status" value="1"/>
</dbReference>
<dbReference type="InterPro" id="IPR011009">
    <property type="entry name" value="Kinase-like_dom_sf"/>
</dbReference>
<keyword evidence="2" id="KW-1133">Transmembrane helix</keyword>
<evidence type="ECO:0008006" key="5">
    <source>
        <dbReference type="Google" id="ProtNLM"/>
    </source>
</evidence>
<feature type="region of interest" description="Disordered" evidence="1">
    <location>
        <begin position="580"/>
        <end position="611"/>
    </location>
</feature>
<organism evidence="3 4">
    <name type="scientific">Pyricularia grisea</name>
    <name type="common">Crabgrass-specific blast fungus</name>
    <name type="synonym">Magnaporthe grisea</name>
    <dbReference type="NCBI Taxonomy" id="148305"/>
    <lineage>
        <taxon>Eukaryota</taxon>
        <taxon>Fungi</taxon>
        <taxon>Dikarya</taxon>
        <taxon>Ascomycota</taxon>
        <taxon>Pezizomycotina</taxon>
        <taxon>Sordariomycetes</taxon>
        <taxon>Sordariomycetidae</taxon>
        <taxon>Magnaporthales</taxon>
        <taxon>Pyriculariaceae</taxon>
        <taxon>Pyricularia</taxon>
    </lineage>
</organism>
<dbReference type="GeneID" id="41961437"/>
<sequence>MVATELAGGTGKDMGTPHHSDQQQPLQLDPDAGQITTVEEDASPWRNQNFPSPEGEGFHRRRSHSSSLFYDSRSVSNRGSVTPLYWSPPPEPVRPANPYRKGLELKVCRHEPPPPFGLQCYGDNPYPPGIRDHVRRKTLTRMTLVDLCLSQPPIEGVTRADEWRELEVVQELAVRDDHGAQVVVCRLKDDAVQGRKYVAKIFDPLYYSFADNLVGNHPRDTCMQADQDYAVETAAYEELKDSRLAGDSIPAYYGSWTFDMPLELPEPNGRQIRHVRMVLMEHVQGARLMLDMDPTALSDETRLRIVARVAEINAALINQGVYHDDVNQRNILVRLAGDDDAGEERVVLFDFNMAWVRRIDYQHSWYDEDWEEHKEFTALLYGPHKPFHPATHHWDRVPFWQEFKNWLPDRFQGESMRPYQEWLLEAWRDSPEWSPLWEPALTIGGYTPRDTATAGNTTVNDSQQNNSNSSSSDSTTWVLIAIIVGLVALVAISVFVTLRMLRLRERRLQQHQHQQQQQRYGKDDDHHMCDETGRLSPYLHAAPPQQRKLSKLSEADRRSWGEHVEQEQRAMMIRKSLASRSADFPGGRRHHSDSVSSSDSGGSFVEPFSAASRPATSSEAMSVAAAAQSNLDVAADREKDEEEQQFPAGGLRDDWKAFEAQLHLDKSLSRETHPAAAGRGS</sequence>
<reference evidence="4" key="2">
    <citation type="submission" date="2019-10" db="EMBL/GenBank/DDBJ databases">
        <authorList>
            <consortium name="NCBI Genome Project"/>
        </authorList>
    </citation>
    <scope>NUCLEOTIDE SEQUENCE</scope>
    <source>
        <strain evidence="4">NI907</strain>
    </source>
</reference>
<keyword evidence="2" id="KW-0812">Transmembrane</keyword>
<name>A0A6P8B7U5_PYRGI</name>
<feature type="compositionally biased region" description="Basic and acidic residues" evidence="1">
    <location>
        <begin position="551"/>
        <end position="566"/>
    </location>
</feature>
<gene>
    <name evidence="4" type="ORF">PgNI_06505</name>
</gene>
<feature type="region of interest" description="Disordered" evidence="1">
    <location>
        <begin position="512"/>
        <end position="566"/>
    </location>
</feature>
<dbReference type="RefSeq" id="XP_030983240.1">
    <property type="nucleotide sequence ID" value="XM_031126528.1"/>
</dbReference>
<protein>
    <recommendedName>
        <fullName evidence="5">Protein kinase domain-containing protein</fullName>
    </recommendedName>
</protein>
<feature type="region of interest" description="Disordered" evidence="1">
    <location>
        <begin position="447"/>
        <end position="472"/>
    </location>
</feature>
<evidence type="ECO:0000313" key="4">
    <source>
        <dbReference type="RefSeq" id="XP_030983240.1"/>
    </source>
</evidence>
<feature type="compositionally biased region" description="Basic and acidic residues" evidence="1">
    <location>
        <begin position="520"/>
        <end position="533"/>
    </location>
</feature>
<keyword evidence="3" id="KW-1185">Reference proteome</keyword>